<dbReference type="RefSeq" id="WP_170036686.1">
    <property type="nucleotide sequence ID" value="NZ_JABDTL010000002.1"/>
</dbReference>
<comment type="caution">
    <text evidence="1">The sequence shown here is derived from an EMBL/GenBank/DDBJ whole genome shotgun (WGS) entry which is preliminary data.</text>
</comment>
<organism evidence="1 2">
    <name type="scientific">Longimicrobium terrae</name>
    <dbReference type="NCBI Taxonomy" id="1639882"/>
    <lineage>
        <taxon>Bacteria</taxon>
        <taxon>Pseudomonadati</taxon>
        <taxon>Gemmatimonadota</taxon>
        <taxon>Longimicrobiia</taxon>
        <taxon>Longimicrobiales</taxon>
        <taxon>Longimicrobiaceae</taxon>
        <taxon>Longimicrobium</taxon>
    </lineage>
</organism>
<name>A0A841H0A3_9BACT</name>
<gene>
    <name evidence="1" type="ORF">HNQ61_003056</name>
</gene>
<evidence type="ECO:0000313" key="2">
    <source>
        <dbReference type="Proteomes" id="UP000582837"/>
    </source>
</evidence>
<evidence type="ECO:0008006" key="3">
    <source>
        <dbReference type="Google" id="ProtNLM"/>
    </source>
</evidence>
<dbReference type="AlphaFoldDB" id="A0A841H0A3"/>
<reference evidence="1 2" key="1">
    <citation type="submission" date="2020-08" db="EMBL/GenBank/DDBJ databases">
        <title>Genomic Encyclopedia of Type Strains, Phase IV (KMG-IV): sequencing the most valuable type-strain genomes for metagenomic binning, comparative biology and taxonomic classification.</title>
        <authorList>
            <person name="Goeker M."/>
        </authorList>
    </citation>
    <scope>NUCLEOTIDE SEQUENCE [LARGE SCALE GENOMIC DNA]</scope>
    <source>
        <strain evidence="1 2">DSM 29007</strain>
    </source>
</reference>
<sequence length="256" mass="28568">MTHRVVLLAEIGLAHFHPTPECPRYLTALRNATAEELAPFSTDVYADAYRVALENRPWTARSLMLNAQREGEDARRLWSMAVRAGDSAERELLKRHAVDQSDHARAFLTILDLAFPGVVPAAFREQLASLSPGYGLDQEPAAPDDAPDQKAPTLDDFIHINLAQLRNASLQILLRPSLTSHCPPENVPGATEVMDSILADELTHVARTAVVIERQSREEALHEFAQRFQGCLRGFIDLTSEEPIDRGYHLRFGNYP</sequence>
<dbReference type="Proteomes" id="UP000582837">
    <property type="component" value="Unassembled WGS sequence"/>
</dbReference>
<proteinExistence type="predicted"/>
<keyword evidence="2" id="KW-1185">Reference proteome</keyword>
<evidence type="ECO:0000313" key="1">
    <source>
        <dbReference type="EMBL" id="MBB6071432.1"/>
    </source>
</evidence>
<protein>
    <recommendedName>
        <fullName evidence="3">Ferritin-like domain-containing protein</fullName>
    </recommendedName>
</protein>
<dbReference type="EMBL" id="JACHIA010000008">
    <property type="protein sequence ID" value="MBB6071432.1"/>
    <property type="molecule type" value="Genomic_DNA"/>
</dbReference>
<accession>A0A841H0A3</accession>